<evidence type="ECO:0000313" key="3">
    <source>
        <dbReference type="Proteomes" id="UP000244892"/>
    </source>
</evidence>
<accession>A0A2U8FW20</accession>
<evidence type="ECO:0000313" key="2">
    <source>
        <dbReference type="EMBL" id="AWI54624.1"/>
    </source>
</evidence>
<dbReference type="GO" id="GO:0016853">
    <property type="term" value="F:isomerase activity"/>
    <property type="evidence" value="ECO:0007669"/>
    <property type="project" value="UniProtKB-KW"/>
</dbReference>
<dbReference type="InterPro" id="IPR046348">
    <property type="entry name" value="SIS_dom_sf"/>
</dbReference>
<dbReference type="EMBL" id="CP029210">
    <property type="protein sequence ID" value="AWI54624.1"/>
    <property type="molecule type" value="Genomic_DNA"/>
</dbReference>
<name>A0A2U8FW20_9BURK</name>
<evidence type="ECO:0000259" key="1">
    <source>
        <dbReference type="PROSITE" id="PS51464"/>
    </source>
</evidence>
<dbReference type="GO" id="GO:0097367">
    <property type="term" value="F:carbohydrate derivative binding"/>
    <property type="evidence" value="ECO:0007669"/>
    <property type="project" value="InterPro"/>
</dbReference>
<keyword evidence="3" id="KW-1185">Reference proteome</keyword>
<dbReference type="PANTHER" id="PTHR30390">
    <property type="entry name" value="SEDOHEPTULOSE 7-PHOSPHATE ISOMERASE / DNAA INITIATOR-ASSOCIATING FACTOR FOR REPLICATION INITIATION"/>
    <property type="match status" value="1"/>
</dbReference>
<gene>
    <name evidence="2" type="ORF">DEH84_15235</name>
</gene>
<dbReference type="GO" id="GO:1901135">
    <property type="term" value="P:carbohydrate derivative metabolic process"/>
    <property type="evidence" value="ECO:0007669"/>
    <property type="project" value="InterPro"/>
</dbReference>
<keyword evidence="2" id="KW-0413">Isomerase</keyword>
<dbReference type="InterPro" id="IPR050099">
    <property type="entry name" value="SIS_GmhA/DiaA_subfam"/>
</dbReference>
<dbReference type="Gene3D" id="3.40.50.10490">
    <property type="entry name" value="Glucose-6-phosphate isomerase like protein, domain 1"/>
    <property type="match status" value="1"/>
</dbReference>
<dbReference type="PROSITE" id="PS51464">
    <property type="entry name" value="SIS"/>
    <property type="match status" value="1"/>
</dbReference>
<sequence>MIRAMPDSHFQPAYLQQPLLETADWLYQSSERLAQQLNYAAQALMHTLTSGGTVLCAGEDEGAHLARRAAMLLVQGQGRERPPLAAVALTPSGSPQQPTLAQQVRALGHPGDVWLAFSLEREDPDLLAATDAARELDMTLVAFTGEAARTLGPMLRDTDVWVPLPGTRADTMFATAWLALSGLCAAVDNHLLGEEHP</sequence>
<reference evidence="2 3" key="1">
    <citation type="submission" date="2018-05" db="EMBL/GenBank/DDBJ databases">
        <title>complete genome sequence of Aquabacterium olei NBRC 110486.</title>
        <authorList>
            <person name="Tang B."/>
            <person name="Chang J."/>
            <person name="Zhang L."/>
            <person name="Yang H."/>
        </authorList>
    </citation>
    <scope>NUCLEOTIDE SEQUENCE [LARGE SCALE GENOMIC DNA]</scope>
    <source>
        <strain evidence="2 3">NBRC 110486</strain>
    </source>
</reference>
<protein>
    <submittedName>
        <fullName evidence="2">Phosphoheptose isomerase</fullName>
    </submittedName>
</protein>
<proteinExistence type="predicted"/>
<dbReference type="Pfam" id="PF13580">
    <property type="entry name" value="SIS_2"/>
    <property type="match status" value="1"/>
</dbReference>
<dbReference type="InterPro" id="IPR001347">
    <property type="entry name" value="SIS_dom"/>
</dbReference>
<dbReference type="AlphaFoldDB" id="A0A2U8FW20"/>
<dbReference type="PANTHER" id="PTHR30390:SF6">
    <property type="entry name" value="DNAA INITIATOR-ASSOCIATING PROTEIN DIAA"/>
    <property type="match status" value="1"/>
</dbReference>
<dbReference type="Proteomes" id="UP000244892">
    <property type="component" value="Chromosome"/>
</dbReference>
<dbReference type="SUPFAM" id="SSF53697">
    <property type="entry name" value="SIS domain"/>
    <property type="match status" value="1"/>
</dbReference>
<feature type="domain" description="SIS" evidence="1">
    <location>
        <begin position="44"/>
        <end position="197"/>
    </location>
</feature>
<organism evidence="2 3">
    <name type="scientific">Aquabacterium olei</name>
    <dbReference type="NCBI Taxonomy" id="1296669"/>
    <lineage>
        <taxon>Bacteria</taxon>
        <taxon>Pseudomonadati</taxon>
        <taxon>Pseudomonadota</taxon>
        <taxon>Betaproteobacteria</taxon>
        <taxon>Burkholderiales</taxon>
        <taxon>Aquabacterium</taxon>
    </lineage>
</organism>
<dbReference type="KEGG" id="aon:DEH84_15235"/>